<dbReference type="InterPro" id="IPR013083">
    <property type="entry name" value="Znf_RING/FYVE/PHD"/>
</dbReference>
<comment type="similarity">
    <text evidence="5">Belongs to the ubiquitin conjugation factor E4 family.</text>
</comment>
<feature type="compositionally biased region" description="Low complexity" evidence="11">
    <location>
        <begin position="833"/>
        <end position="842"/>
    </location>
</feature>
<evidence type="ECO:0000313" key="14">
    <source>
        <dbReference type="Proteomes" id="UP000007494"/>
    </source>
</evidence>
<comment type="pathway">
    <text evidence="4">Protein modification; protein ubiquitination.</text>
</comment>
<sequence>MADSPQAPSAADGTAATISPAKEDHFLQLVLRLTVDPATAASPHCQVYFLKRYAEELTNEGRPLKLARADLETILIKRIQDAFKEGTPNVFRFLADCFHRANDEVYSKGLPAAARPALVQELQRQFVDYAVLFLSCPELFELDDPIPYAMIEEQLTQFVEMGCPLSFFTRMIDTLVLQGAETGEDFLGRWFTPVIKSLCDKLDLHSMTEYKSAPFNAFKFLSGQKALARLMSEPALLLPTFPRRFPVTKPGLFYQEHSLLGRLLAQTLLDGPTLKNGRQESLSMKYFAGNQALTAQYLQATVQTLRHDQQSHQEVFLQIVKNLCRAGADCRHRVVRWYGQILSSNELRAKMSHMLRMTQQQAAESLDPMHSMLLKVQGQTSYGFTLNAFWSLLGLTEPIKMDKLADLCYFFGLRAGDPVAREALGDLLKDAKLGNAASVSRAETFGGAHGVLKAETKFPTEVFWLTLKAIRVLFNPCMAEFTRILQKFQAVHDQGTSPTSPEYRFLVAEILSWRTVVLHPKFCALYWHVVHLGLSWLLRAVYCFNLDGSARPEEETLLAKQQNRVAALVMQSCPPPLQVERQRAARTASTGSQSPSCHAAGNASEEITTPPQFAALPSALVEDLFTSIRRMLELQSVYLSVRSTQGFEQPPVAAMDAELVAAACIAVMTASDFFRNVHLRCDGACKTLYFMFLTDGVRGRLESIPVVQEHLVRALTEVFIASERGSYYDRINFRIPIVDLFQKLLVLDDYKAALHRLGSSSPEVPESSERARDKFIHMIHLLLNDVSTLVDQAMSALTEIRKRQLEGRDHDDPPPQASAATAESAVAEAAAGSSAIGASSSGTEEEEDEEEEDAGASLEGNAQLRRETWSRLEATTRDLCSLGFNACSLLSLYAKECGAYIIRSSSILPQAVTTLDCCLDHLVGPQCLQLKVNNMESYNFQPKNWLMKVLESYVYLLQADPEGGDQLVAEILKDGRYFQKETVNKAYRIAKREGLMSVKLLEKFQELVKRLSEGKEEDFEIDFDAFPAEYLDPIMADVMTDPVKLPTSNNIMDRKHIERHLMSDPSDPFNRMPLTKEELIPLPYLRQEIMDFIATQQKAKAT</sequence>
<dbReference type="OMA" id="YMNIHTW"/>
<comment type="subcellular location">
    <subcellularLocation>
        <location evidence="3">Cytoplasm</location>
    </subcellularLocation>
    <subcellularLocation>
        <location evidence="2">Nucleus</location>
    </subcellularLocation>
</comment>
<dbReference type="UniPathway" id="UPA00143"/>
<dbReference type="SMART" id="SM00504">
    <property type="entry name" value="Ubox"/>
    <property type="match status" value="1"/>
</dbReference>
<evidence type="ECO:0000256" key="3">
    <source>
        <dbReference type="ARBA" id="ARBA00004496"/>
    </source>
</evidence>
<evidence type="ECO:0000256" key="9">
    <source>
        <dbReference type="ARBA" id="ARBA00022786"/>
    </source>
</evidence>
<dbReference type="Pfam" id="PF10408">
    <property type="entry name" value="Ufd2P_core"/>
    <property type="match status" value="1"/>
</dbReference>
<keyword evidence="9" id="KW-0833">Ubl conjugation pathway</keyword>
<evidence type="ECO:0000256" key="2">
    <source>
        <dbReference type="ARBA" id="ARBA00004123"/>
    </source>
</evidence>
<comment type="catalytic activity">
    <reaction evidence="1">
        <text>S-ubiquitinyl-[E2 ubiquitin-conjugating enzyme]-L-cysteine + [acceptor protein]-L-lysine = [E2 ubiquitin-conjugating enzyme]-L-cysteine + N(6)-ubiquitinyl-[acceptor protein]-L-lysine.</text>
        <dbReference type="EC" id="2.3.2.27"/>
    </reaction>
</comment>
<dbReference type="Gene3D" id="3.30.40.10">
    <property type="entry name" value="Zinc/RING finger domain, C3HC4 (zinc finger)"/>
    <property type="match status" value="1"/>
</dbReference>
<name>F0VEN3_NEOCL</name>
<dbReference type="GO" id="GO:0034450">
    <property type="term" value="F:ubiquitin-ubiquitin ligase activity"/>
    <property type="evidence" value="ECO:0007669"/>
    <property type="project" value="InterPro"/>
</dbReference>
<dbReference type="AlphaFoldDB" id="F0VEN3"/>
<dbReference type="InParanoid" id="F0VEN3"/>
<evidence type="ECO:0000313" key="13">
    <source>
        <dbReference type="EMBL" id="CBZ52177.1"/>
    </source>
</evidence>
<protein>
    <recommendedName>
        <fullName evidence="6">RING-type E3 ubiquitin transferase</fullName>
        <ecNumber evidence="6">2.3.2.27</ecNumber>
    </recommendedName>
</protein>
<accession>F0VEN3</accession>
<proteinExistence type="inferred from homology"/>
<dbReference type="GO" id="GO:0036503">
    <property type="term" value="P:ERAD pathway"/>
    <property type="evidence" value="ECO:0007669"/>
    <property type="project" value="InterPro"/>
</dbReference>
<dbReference type="InterPro" id="IPR003613">
    <property type="entry name" value="Ubox_domain"/>
</dbReference>
<feature type="region of interest" description="Disordered" evidence="11">
    <location>
        <begin position="833"/>
        <end position="860"/>
    </location>
</feature>
<dbReference type="GO" id="GO:0000151">
    <property type="term" value="C:ubiquitin ligase complex"/>
    <property type="evidence" value="ECO:0007669"/>
    <property type="project" value="InterPro"/>
</dbReference>
<keyword evidence="8" id="KW-0808">Transferase</keyword>
<keyword evidence="14" id="KW-1185">Reference proteome</keyword>
<feature type="region of interest" description="Disordered" evidence="11">
    <location>
        <begin position="805"/>
        <end position="824"/>
    </location>
</feature>
<dbReference type="VEuPathDB" id="ToxoDB:NCLIV_019660"/>
<dbReference type="InterPro" id="IPR019474">
    <property type="entry name" value="Ub_conjug_fac_E4_core"/>
</dbReference>
<evidence type="ECO:0000256" key="5">
    <source>
        <dbReference type="ARBA" id="ARBA00007434"/>
    </source>
</evidence>
<evidence type="ECO:0000256" key="6">
    <source>
        <dbReference type="ARBA" id="ARBA00012483"/>
    </source>
</evidence>
<organism evidence="13 14">
    <name type="scientific">Neospora caninum (strain Liverpool)</name>
    <dbReference type="NCBI Taxonomy" id="572307"/>
    <lineage>
        <taxon>Eukaryota</taxon>
        <taxon>Sar</taxon>
        <taxon>Alveolata</taxon>
        <taxon>Apicomplexa</taxon>
        <taxon>Conoidasida</taxon>
        <taxon>Coccidia</taxon>
        <taxon>Eucoccidiorida</taxon>
        <taxon>Eimeriorina</taxon>
        <taxon>Sarcocystidae</taxon>
        <taxon>Neospora</taxon>
    </lineage>
</organism>
<reference evidence="14" key="1">
    <citation type="journal article" date="2012" name="PLoS Pathog.">
        <title>Comparative genomics of the apicomplexan parasites Toxoplasma gondii and Neospora caninum: Coccidia differing in host range and transmission strategy.</title>
        <authorList>
            <person name="Reid A.J."/>
            <person name="Vermont S.J."/>
            <person name="Cotton J.A."/>
            <person name="Harris D."/>
            <person name="Hill-Cawthorne G.A."/>
            <person name="Konen-Waisman S."/>
            <person name="Latham S.M."/>
            <person name="Mourier T."/>
            <person name="Norton R."/>
            <person name="Quail M.A."/>
            <person name="Sanders M."/>
            <person name="Shanmugam D."/>
            <person name="Sohal A."/>
            <person name="Wasmuth J.D."/>
            <person name="Brunk B."/>
            <person name="Grigg M.E."/>
            <person name="Howard J.C."/>
            <person name="Parkinson J."/>
            <person name="Roos D.S."/>
            <person name="Trees A.J."/>
            <person name="Berriman M."/>
            <person name="Pain A."/>
            <person name="Wastling J.M."/>
        </authorList>
    </citation>
    <scope>NUCLEOTIDE SEQUENCE [LARGE SCALE GENOMIC DNA]</scope>
    <source>
        <strain evidence="14">Liverpool</strain>
    </source>
</reference>
<dbReference type="GO" id="GO:0000209">
    <property type="term" value="P:protein polyubiquitination"/>
    <property type="evidence" value="ECO:0007669"/>
    <property type="project" value="TreeGrafter"/>
</dbReference>
<dbReference type="EMBL" id="FR823388">
    <property type="protein sequence ID" value="CBZ52177.1"/>
    <property type="molecule type" value="Genomic_DNA"/>
</dbReference>
<dbReference type="Pfam" id="PF04564">
    <property type="entry name" value="U-box"/>
    <property type="match status" value="1"/>
</dbReference>
<dbReference type="eggNOG" id="KOG2042">
    <property type="taxonomic scope" value="Eukaryota"/>
</dbReference>
<evidence type="ECO:0000256" key="7">
    <source>
        <dbReference type="ARBA" id="ARBA00022490"/>
    </source>
</evidence>
<dbReference type="GO" id="GO:0005737">
    <property type="term" value="C:cytoplasm"/>
    <property type="evidence" value="ECO:0007669"/>
    <property type="project" value="UniProtKB-SubCell"/>
</dbReference>
<evidence type="ECO:0000256" key="4">
    <source>
        <dbReference type="ARBA" id="ARBA00004906"/>
    </source>
</evidence>
<dbReference type="EC" id="2.3.2.27" evidence="6"/>
<gene>
    <name evidence="13" type="ORF">NCLIV_019660</name>
</gene>
<dbReference type="InterPro" id="IPR045132">
    <property type="entry name" value="UBE4"/>
</dbReference>
<evidence type="ECO:0000256" key="11">
    <source>
        <dbReference type="SAM" id="MobiDB-lite"/>
    </source>
</evidence>
<dbReference type="PANTHER" id="PTHR13931">
    <property type="entry name" value="UBIQUITINATION FACTOR E4"/>
    <property type="match status" value="1"/>
</dbReference>
<dbReference type="GeneID" id="13443942"/>
<dbReference type="SUPFAM" id="SSF57850">
    <property type="entry name" value="RING/U-box"/>
    <property type="match status" value="1"/>
</dbReference>
<dbReference type="OrthoDB" id="20295at2759"/>
<dbReference type="Proteomes" id="UP000007494">
    <property type="component" value="Chromosome VIIa"/>
</dbReference>
<feature type="compositionally biased region" description="Polar residues" evidence="11">
    <location>
        <begin position="587"/>
        <end position="596"/>
    </location>
</feature>
<dbReference type="GO" id="GO:0006511">
    <property type="term" value="P:ubiquitin-dependent protein catabolic process"/>
    <property type="evidence" value="ECO:0007669"/>
    <property type="project" value="InterPro"/>
</dbReference>
<feature type="compositionally biased region" description="Acidic residues" evidence="11">
    <location>
        <begin position="843"/>
        <end position="854"/>
    </location>
</feature>
<dbReference type="PROSITE" id="PS51698">
    <property type="entry name" value="U_BOX"/>
    <property type="match status" value="1"/>
</dbReference>
<feature type="region of interest" description="Disordered" evidence="11">
    <location>
        <begin position="582"/>
        <end position="603"/>
    </location>
</feature>
<evidence type="ECO:0000256" key="8">
    <source>
        <dbReference type="ARBA" id="ARBA00022679"/>
    </source>
</evidence>
<evidence type="ECO:0000259" key="12">
    <source>
        <dbReference type="PROSITE" id="PS51698"/>
    </source>
</evidence>
<feature type="domain" description="U-box" evidence="12">
    <location>
        <begin position="1025"/>
        <end position="1099"/>
    </location>
</feature>
<dbReference type="PANTHER" id="PTHR13931:SF2">
    <property type="entry name" value="UBIQUITIN CONJUGATION FACTOR E4 B"/>
    <property type="match status" value="1"/>
</dbReference>
<dbReference type="FunFam" id="3.30.40.10:FF:000055">
    <property type="entry name" value="Ubiquitin conjugation factor e4 a"/>
    <property type="match status" value="1"/>
</dbReference>
<dbReference type="RefSeq" id="XP_003882209.1">
    <property type="nucleotide sequence ID" value="XM_003882160.1"/>
</dbReference>
<keyword evidence="7" id="KW-0963">Cytoplasm</keyword>
<keyword evidence="10" id="KW-0539">Nucleus</keyword>
<evidence type="ECO:0000256" key="1">
    <source>
        <dbReference type="ARBA" id="ARBA00000900"/>
    </source>
</evidence>
<evidence type="ECO:0000256" key="10">
    <source>
        <dbReference type="ARBA" id="ARBA00023242"/>
    </source>
</evidence>
<dbReference type="GO" id="GO:0005634">
    <property type="term" value="C:nucleus"/>
    <property type="evidence" value="ECO:0007669"/>
    <property type="project" value="UniProtKB-SubCell"/>
</dbReference>